<feature type="domain" description="Surface lipoprotein assembly modifier C-terminal" evidence="1">
    <location>
        <begin position="119"/>
        <end position="411"/>
    </location>
</feature>
<evidence type="ECO:0000313" key="3">
    <source>
        <dbReference type="Proteomes" id="UP001623290"/>
    </source>
</evidence>
<dbReference type="EMBL" id="CP135443">
    <property type="protein sequence ID" value="WRY33513.1"/>
    <property type="molecule type" value="Genomic_DNA"/>
</dbReference>
<dbReference type="InterPro" id="IPR011990">
    <property type="entry name" value="TPR-like_helical_dom_sf"/>
</dbReference>
<evidence type="ECO:0000259" key="1">
    <source>
        <dbReference type="Pfam" id="PF04575"/>
    </source>
</evidence>
<dbReference type="Proteomes" id="UP001623290">
    <property type="component" value="Chromosome"/>
</dbReference>
<dbReference type="Pfam" id="PF04575">
    <property type="entry name" value="SlipAM"/>
    <property type="match status" value="1"/>
</dbReference>
<reference evidence="2 3" key="1">
    <citation type="submission" date="2023-09" db="EMBL/GenBank/DDBJ databases">
        <title>Thioclava shenzhenensis sp. nov., a multidrug resistant bacteria-antagonizing species isolated from coastal seawater.</title>
        <authorList>
            <person name="Long M."/>
        </authorList>
    </citation>
    <scope>NUCLEOTIDE SEQUENCE [LARGE SCALE GENOMIC DNA]</scope>
    <source>
        <strain evidence="2 3">FTW29</strain>
    </source>
</reference>
<protein>
    <submittedName>
        <fullName evidence="2">Porin family protein</fullName>
    </submittedName>
</protein>
<sequence length="411" mass="46470">MLSFARSVLMRFVWFFLFVGLCTLPLRAEQTRTIAQWMALAAQLEMSGQPLKALKVYGEIAAQRPDYRPAASAIDRVLAQMGRPQRAEAVLRYVLRHETRNRPAYLAALRQLDRAHPFRFSGSFGLLPSTNIARSSSQTYLVTDYGTFLIENGGDEKTGIGAEFSVSGDWIFHPAPGHRLRLSSVLSGEWYAQRDLRYLQPSVTLAYENLLTPDDWGVSAYGRYRAYDGLADQKTSDYRAYGVVARKRWWLDAASVPQASLSGSLLAEYRDYLDKQGYDGRFYQAAGSFSHQAGASQLSYGLRLGRSDVRLDYHRYRALGLSAGIVRPLGRKVTAGATLRYDWRRYDADFPLLGEVRHDETAELSVFASFRQIRIGNSVPKLRCSYTNNRSNVALYRYDSFDCGLDLDLTF</sequence>
<dbReference type="InterPro" id="IPR007655">
    <property type="entry name" value="Slam_C"/>
</dbReference>
<dbReference type="SUPFAM" id="SSF48452">
    <property type="entry name" value="TPR-like"/>
    <property type="match status" value="1"/>
</dbReference>
<accession>A0ABZ1DXL1</accession>
<name>A0ABZ1DXL1_9RHOB</name>
<proteinExistence type="predicted"/>
<gene>
    <name evidence="2" type="ORF">RPE78_12635</name>
</gene>
<keyword evidence="3" id="KW-1185">Reference proteome</keyword>
<organism evidence="2 3">
    <name type="scientific">Thioclava litoralis</name>
    <dbReference type="NCBI Taxonomy" id="3076557"/>
    <lineage>
        <taxon>Bacteria</taxon>
        <taxon>Pseudomonadati</taxon>
        <taxon>Pseudomonadota</taxon>
        <taxon>Alphaproteobacteria</taxon>
        <taxon>Rhodobacterales</taxon>
        <taxon>Paracoccaceae</taxon>
        <taxon>Thioclava</taxon>
    </lineage>
</organism>
<dbReference type="RefSeq" id="WP_406720752.1">
    <property type="nucleotide sequence ID" value="NZ_CP135443.1"/>
</dbReference>
<evidence type="ECO:0000313" key="2">
    <source>
        <dbReference type="EMBL" id="WRY33513.1"/>
    </source>
</evidence>